<dbReference type="PROSITE" id="PS00652">
    <property type="entry name" value="TNFR_NGFR_1"/>
    <property type="match status" value="1"/>
</dbReference>
<accession>A0A8D3AUG8</accession>
<evidence type="ECO:0000313" key="11">
    <source>
        <dbReference type="Ensembl" id="ENSSMAP00000023732.2"/>
    </source>
</evidence>
<keyword evidence="7" id="KW-0675">Receptor</keyword>
<evidence type="ECO:0000256" key="4">
    <source>
        <dbReference type="ARBA" id="ARBA00022989"/>
    </source>
</evidence>
<keyword evidence="5" id="KW-0472">Membrane</keyword>
<dbReference type="GO" id="GO:0043123">
    <property type="term" value="P:positive regulation of canonical NF-kappaB signal transduction"/>
    <property type="evidence" value="ECO:0007669"/>
    <property type="project" value="InterPro"/>
</dbReference>
<proteinExistence type="predicted"/>
<reference evidence="11" key="1">
    <citation type="submission" date="2023-05" db="EMBL/GenBank/DDBJ databases">
        <title>High-quality long-read genome of Scophthalmus maximus.</title>
        <authorList>
            <person name="Lien S."/>
            <person name="Martinez P."/>
        </authorList>
    </citation>
    <scope>NUCLEOTIDE SEQUENCE [LARGE SCALE GENOMIC DNA]</scope>
</reference>
<comment type="subcellular location">
    <subcellularLocation>
        <location evidence="1">Membrane</location>
        <topology evidence="1">Single-pass membrane protein</topology>
    </subcellularLocation>
</comment>
<name>A0A8D3AUG8_SCOMX</name>
<dbReference type="Proteomes" id="UP000694558">
    <property type="component" value="Chromosome 13"/>
</dbReference>
<comment type="caution">
    <text evidence="9">Lacks conserved residue(s) required for the propagation of feature annotation.</text>
</comment>
<evidence type="ECO:0000256" key="9">
    <source>
        <dbReference type="PROSITE-ProRule" id="PRU00206"/>
    </source>
</evidence>
<evidence type="ECO:0000256" key="1">
    <source>
        <dbReference type="ARBA" id="ARBA00004167"/>
    </source>
</evidence>
<keyword evidence="2" id="KW-0812">Transmembrane</keyword>
<dbReference type="GO" id="GO:0038023">
    <property type="term" value="F:signaling receptor activity"/>
    <property type="evidence" value="ECO:0007669"/>
    <property type="project" value="InterPro"/>
</dbReference>
<feature type="repeat" description="TNFR-Cys" evidence="9">
    <location>
        <begin position="42"/>
        <end position="82"/>
    </location>
</feature>
<evidence type="ECO:0000259" key="10">
    <source>
        <dbReference type="PROSITE" id="PS50050"/>
    </source>
</evidence>
<dbReference type="Ensembl" id="ENSSMAT00000024011.2">
    <property type="protein sequence ID" value="ENSSMAP00000023732.2"/>
    <property type="gene ID" value="ENSSMAG00000014489.2"/>
</dbReference>
<evidence type="ECO:0000256" key="7">
    <source>
        <dbReference type="ARBA" id="ARBA00023170"/>
    </source>
</evidence>
<evidence type="ECO:0000256" key="3">
    <source>
        <dbReference type="ARBA" id="ARBA00022737"/>
    </source>
</evidence>
<dbReference type="GO" id="GO:0046330">
    <property type="term" value="P:positive regulation of JNK cascade"/>
    <property type="evidence" value="ECO:0007669"/>
    <property type="project" value="InterPro"/>
</dbReference>
<protein>
    <recommendedName>
        <fullName evidence="10">TNFR-Cys domain-containing protein</fullName>
    </recommendedName>
</protein>
<keyword evidence="6" id="KW-1015">Disulfide bond</keyword>
<dbReference type="InterPro" id="IPR001368">
    <property type="entry name" value="TNFR/NGFR_Cys_rich_reg"/>
</dbReference>
<dbReference type="PANTHER" id="PTHR12120:SF10">
    <property type="entry name" value="TNFR-CYS DOMAIN-CONTAINING PROTEIN"/>
    <property type="match status" value="1"/>
</dbReference>
<sequence>MTQHRGCNTKLFPFSRSLSESPTVHPSQDCGFGDGGEGVCVPCAEGTFSSDKDVAPCRRCTRCNLLNRLERTGCSPTSDALCGQCLPGEYPCGFL</sequence>
<keyword evidence="8" id="KW-0325">Glycoprotein</keyword>
<evidence type="ECO:0000256" key="5">
    <source>
        <dbReference type="ARBA" id="ARBA00023136"/>
    </source>
</evidence>
<keyword evidence="3" id="KW-0677">Repeat</keyword>
<dbReference type="PANTHER" id="PTHR12120">
    <property type="entry name" value="TNFR-CYS DOMAIN-CONTAINING PROTEIN"/>
    <property type="match status" value="1"/>
</dbReference>
<reference evidence="11" key="2">
    <citation type="submission" date="2025-08" db="UniProtKB">
        <authorList>
            <consortium name="Ensembl"/>
        </authorList>
    </citation>
    <scope>IDENTIFICATION</scope>
</reference>
<evidence type="ECO:0000313" key="12">
    <source>
        <dbReference type="Proteomes" id="UP000694558"/>
    </source>
</evidence>
<evidence type="ECO:0000256" key="6">
    <source>
        <dbReference type="ARBA" id="ARBA00023157"/>
    </source>
</evidence>
<dbReference type="AlphaFoldDB" id="A0A8D3AUG8"/>
<dbReference type="GO" id="GO:0005886">
    <property type="term" value="C:plasma membrane"/>
    <property type="evidence" value="ECO:0007669"/>
    <property type="project" value="TreeGrafter"/>
</dbReference>
<dbReference type="InterPro" id="IPR047526">
    <property type="entry name" value="TNR19/27/EDAR"/>
</dbReference>
<evidence type="ECO:0000256" key="2">
    <source>
        <dbReference type="ARBA" id="ARBA00022692"/>
    </source>
</evidence>
<dbReference type="Pfam" id="PF00020">
    <property type="entry name" value="TNFR_c6"/>
    <property type="match status" value="1"/>
</dbReference>
<dbReference type="Gene3D" id="2.10.50.10">
    <property type="entry name" value="Tumor Necrosis Factor Receptor, subunit A, domain 2"/>
    <property type="match status" value="1"/>
</dbReference>
<feature type="domain" description="TNFR-Cys" evidence="10">
    <location>
        <begin position="42"/>
        <end position="82"/>
    </location>
</feature>
<organism evidence="11 12">
    <name type="scientific">Scophthalmus maximus</name>
    <name type="common">Turbot</name>
    <name type="synonym">Psetta maxima</name>
    <dbReference type="NCBI Taxonomy" id="52904"/>
    <lineage>
        <taxon>Eukaryota</taxon>
        <taxon>Metazoa</taxon>
        <taxon>Chordata</taxon>
        <taxon>Craniata</taxon>
        <taxon>Vertebrata</taxon>
        <taxon>Euteleostomi</taxon>
        <taxon>Actinopterygii</taxon>
        <taxon>Neopterygii</taxon>
        <taxon>Teleostei</taxon>
        <taxon>Neoteleostei</taxon>
        <taxon>Acanthomorphata</taxon>
        <taxon>Carangaria</taxon>
        <taxon>Pleuronectiformes</taxon>
        <taxon>Pleuronectoidei</taxon>
        <taxon>Scophthalmidae</taxon>
        <taxon>Scophthalmus</taxon>
    </lineage>
</organism>
<dbReference type="PROSITE" id="PS50050">
    <property type="entry name" value="TNFR_NGFR_2"/>
    <property type="match status" value="1"/>
</dbReference>
<evidence type="ECO:0000256" key="8">
    <source>
        <dbReference type="ARBA" id="ARBA00023180"/>
    </source>
</evidence>
<keyword evidence="4" id="KW-1133">Transmembrane helix</keyword>
<dbReference type="GeneTree" id="ENSGT00940000177286"/>